<protein>
    <submittedName>
        <fullName evidence="3">Uncharacterized protein</fullName>
    </submittedName>
</protein>
<evidence type="ECO:0000256" key="2">
    <source>
        <dbReference type="SAM" id="SignalP"/>
    </source>
</evidence>
<proteinExistence type="predicted"/>
<name>A0A364N553_STELY</name>
<feature type="chain" id="PRO_5017042606" evidence="2">
    <location>
        <begin position="23"/>
        <end position="68"/>
    </location>
</feature>
<reference evidence="4" key="1">
    <citation type="submission" date="2018-05" db="EMBL/GenBank/DDBJ databases">
        <title>Draft genome sequence of Stemphylium lycopersici strain CIDEFI 213.</title>
        <authorList>
            <person name="Medina R."/>
            <person name="Franco M.E.E."/>
            <person name="Lucentini C.G."/>
            <person name="Saparrat M.C.N."/>
            <person name="Balatti P.A."/>
        </authorList>
    </citation>
    <scope>NUCLEOTIDE SEQUENCE [LARGE SCALE GENOMIC DNA]</scope>
    <source>
        <strain evidence="4">CIDEFI 213</strain>
    </source>
</reference>
<dbReference type="Proteomes" id="UP000249619">
    <property type="component" value="Unassembled WGS sequence"/>
</dbReference>
<keyword evidence="4" id="KW-1185">Reference proteome</keyword>
<feature type="region of interest" description="Disordered" evidence="1">
    <location>
        <begin position="38"/>
        <end position="68"/>
    </location>
</feature>
<sequence>MWPRSDILALLQLVAMVLFAMGGTTYYDYDYYDYNPSAPPNPLPPHTRQPRQTHPTTTSPTPLIRRPA</sequence>
<evidence type="ECO:0000313" key="3">
    <source>
        <dbReference type="EMBL" id="RAR12166.1"/>
    </source>
</evidence>
<dbReference type="EMBL" id="QGDH01000052">
    <property type="protein sequence ID" value="RAR12166.1"/>
    <property type="molecule type" value="Genomic_DNA"/>
</dbReference>
<feature type="compositionally biased region" description="Low complexity" evidence="1">
    <location>
        <begin position="50"/>
        <end position="62"/>
    </location>
</feature>
<feature type="signal peptide" evidence="2">
    <location>
        <begin position="1"/>
        <end position="22"/>
    </location>
</feature>
<gene>
    <name evidence="3" type="ORF">DDE83_004295</name>
</gene>
<keyword evidence="2" id="KW-0732">Signal</keyword>
<evidence type="ECO:0000313" key="4">
    <source>
        <dbReference type="Proteomes" id="UP000249619"/>
    </source>
</evidence>
<comment type="caution">
    <text evidence="3">The sequence shown here is derived from an EMBL/GenBank/DDBJ whole genome shotgun (WGS) entry which is preliminary data.</text>
</comment>
<accession>A0A364N553</accession>
<evidence type="ECO:0000256" key="1">
    <source>
        <dbReference type="SAM" id="MobiDB-lite"/>
    </source>
</evidence>
<feature type="compositionally biased region" description="Pro residues" evidence="1">
    <location>
        <begin position="38"/>
        <end position="47"/>
    </location>
</feature>
<dbReference type="AlphaFoldDB" id="A0A364N553"/>
<organism evidence="3 4">
    <name type="scientific">Stemphylium lycopersici</name>
    <name type="common">Tomato gray leaf spot disease fungus</name>
    <name type="synonym">Thyrospora lycopersici</name>
    <dbReference type="NCBI Taxonomy" id="183478"/>
    <lineage>
        <taxon>Eukaryota</taxon>
        <taxon>Fungi</taxon>
        <taxon>Dikarya</taxon>
        <taxon>Ascomycota</taxon>
        <taxon>Pezizomycotina</taxon>
        <taxon>Dothideomycetes</taxon>
        <taxon>Pleosporomycetidae</taxon>
        <taxon>Pleosporales</taxon>
        <taxon>Pleosporineae</taxon>
        <taxon>Pleosporaceae</taxon>
        <taxon>Stemphylium</taxon>
    </lineage>
</organism>